<dbReference type="InterPro" id="IPR020103">
    <property type="entry name" value="PsdUridine_synth_cat_dom_sf"/>
</dbReference>
<evidence type="ECO:0000256" key="3">
    <source>
        <dbReference type="ARBA" id="ARBA00023235"/>
    </source>
</evidence>
<evidence type="ECO:0000256" key="2">
    <source>
        <dbReference type="ARBA" id="ARBA00010876"/>
    </source>
</evidence>
<keyword evidence="4" id="KW-0694">RNA-binding</keyword>
<protein>
    <recommendedName>
        <fullName evidence="5">Pseudouridine synthase</fullName>
        <ecNumber evidence="5">5.4.99.-</ecNumber>
    </recommendedName>
</protein>
<dbReference type="PANTHER" id="PTHR21600">
    <property type="entry name" value="MITOCHONDRIAL RNA PSEUDOURIDINE SYNTHASE"/>
    <property type="match status" value="1"/>
</dbReference>
<comment type="similarity">
    <text evidence="2 5">Belongs to the pseudouridine synthase RluA family.</text>
</comment>
<dbReference type="InterPro" id="IPR006225">
    <property type="entry name" value="PsdUridine_synth_RluC/D"/>
</dbReference>
<dbReference type="Pfam" id="PF00849">
    <property type="entry name" value="PseudoU_synth_2"/>
    <property type="match status" value="1"/>
</dbReference>
<name>A0ABS4KG11_9FIRM</name>
<dbReference type="InterPro" id="IPR050188">
    <property type="entry name" value="RluA_PseudoU_synthase"/>
</dbReference>
<dbReference type="EC" id="5.4.99.-" evidence="5"/>
<sequence>MWLRNMQSYKSLIWQHNGDEKTLKKVLLEDMNISVRLLYTLKKENRVLLNEKTKKFHDIVNNQDIIKVELPKEKNDYEAFEKEIKIIYENDDLIVVEKEPYMVVHPTKGHPDKTLANALVYTFHKKGILGKIRFVNRLDRDTSGILIVAKNSYCHSVMTKDDKMWEMDKTYTAVVEGEIGDSEGTIDMPILKDEDGIKRIVHEDGQRAITHYKVAKRLKGATLLEVSLETGRTHQIRVHFSHMGHPLLGDELYGGSMKDIKRQALHCSSLGFYSPRESEKIIVRSELPHDIKNLIETLSV</sequence>
<dbReference type="RefSeq" id="WP_209659033.1">
    <property type="nucleotide sequence ID" value="NZ_JAGGLI010000003.1"/>
</dbReference>
<comment type="catalytic activity">
    <reaction evidence="1 5">
        <text>a uridine in RNA = a pseudouridine in RNA</text>
        <dbReference type="Rhea" id="RHEA:48348"/>
        <dbReference type="Rhea" id="RHEA-COMP:12068"/>
        <dbReference type="Rhea" id="RHEA-COMP:12069"/>
        <dbReference type="ChEBI" id="CHEBI:65314"/>
        <dbReference type="ChEBI" id="CHEBI:65315"/>
    </reaction>
</comment>
<accession>A0ABS4KG11</accession>
<dbReference type="PROSITE" id="PS50889">
    <property type="entry name" value="S4"/>
    <property type="match status" value="1"/>
</dbReference>
<dbReference type="NCBIfam" id="TIGR00005">
    <property type="entry name" value="rluA_subfam"/>
    <property type="match status" value="1"/>
</dbReference>
<proteinExistence type="inferred from homology"/>
<evidence type="ECO:0000256" key="1">
    <source>
        <dbReference type="ARBA" id="ARBA00000073"/>
    </source>
</evidence>
<keyword evidence="3 5" id="KW-0413">Isomerase</keyword>
<evidence type="ECO:0000256" key="4">
    <source>
        <dbReference type="PROSITE-ProRule" id="PRU00182"/>
    </source>
</evidence>
<comment type="caution">
    <text evidence="7">The sequence shown here is derived from an EMBL/GenBank/DDBJ whole genome shotgun (WGS) entry which is preliminary data.</text>
</comment>
<dbReference type="InterPro" id="IPR006224">
    <property type="entry name" value="PsdUridine_synth_RluA-like_CS"/>
</dbReference>
<evidence type="ECO:0000259" key="6">
    <source>
        <dbReference type="Pfam" id="PF00849"/>
    </source>
</evidence>
<evidence type="ECO:0000256" key="5">
    <source>
        <dbReference type="RuleBase" id="RU362028"/>
    </source>
</evidence>
<gene>
    <name evidence="7" type="ORF">J2Z35_000514</name>
</gene>
<keyword evidence="8" id="KW-1185">Reference proteome</keyword>
<organism evidence="7 8">
    <name type="scientific">Acetoanaerobium pronyense</name>
    <dbReference type="NCBI Taxonomy" id="1482736"/>
    <lineage>
        <taxon>Bacteria</taxon>
        <taxon>Bacillati</taxon>
        <taxon>Bacillota</taxon>
        <taxon>Clostridia</taxon>
        <taxon>Peptostreptococcales</taxon>
        <taxon>Filifactoraceae</taxon>
        <taxon>Acetoanaerobium</taxon>
    </lineage>
</organism>
<dbReference type="Gene3D" id="3.30.2350.10">
    <property type="entry name" value="Pseudouridine synthase"/>
    <property type="match status" value="1"/>
</dbReference>
<dbReference type="SUPFAM" id="SSF55120">
    <property type="entry name" value="Pseudouridine synthase"/>
    <property type="match status" value="1"/>
</dbReference>
<dbReference type="Proteomes" id="UP001314903">
    <property type="component" value="Unassembled WGS sequence"/>
</dbReference>
<dbReference type="PANTHER" id="PTHR21600:SF44">
    <property type="entry name" value="RIBOSOMAL LARGE SUBUNIT PSEUDOURIDINE SYNTHASE D"/>
    <property type="match status" value="1"/>
</dbReference>
<dbReference type="GO" id="GO:0160140">
    <property type="term" value="F:23S rRNA pseudouridine(1911/1915/1917) synthase activity"/>
    <property type="evidence" value="ECO:0007669"/>
    <property type="project" value="UniProtKB-EC"/>
</dbReference>
<feature type="domain" description="Pseudouridine synthase RsuA/RluA-like" evidence="6">
    <location>
        <begin position="92"/>
        <end position="242"/>
    </location>
</feature>
<evidence type="ECO:0000313" key="8">
    <source>
        <dbReference type="Proteomes" id="UP001314903"/>
    </source>
</evidence>
<dbReference type="CDD" id="cd02869">
    <property type="entry name" value="PseudoU_synth_RluA_like"/>
    <property type="match status" value="1"/>
</dbReference>
<comment type="function">
    <text evidence="5">Responsible for synthesis of pseudouridine from uracil.</text>
</comment>
<dbReference type="PROSITE" id="PS01129">
    <property type="entry name" value="PSI_RLU"/>
    <property type="match status" value="1"/>
</dbReference>
<evidence type="ECO:0000313" key="7">
    <source>
        <dbReference type="EMBL" id="MBP2026725.1"/>
    </source>
</evidence>
<dbReference type="InterPro" id="IPR006145">
    <property type="entry name" value="PsdUridine_synth_RsuA/RluA"/>
</dbReference>
<dbReference type="EMBL" id="JAGGLI010000003">
    <property type="protein sequence ID" value="MBP2026725.1"/>
    <property type="molecule type" value="Genomic_DNA"/>
</dbReference>
<reference evidence="7 8" key="1">
    <citation type="submission" date="2021-03" db="EMBL/GenBank/DDBJ databases">
        <title>Genomic Encyclopedia of Type Strains, Phase IV (KMG-IV): sequencing the most valuable type-strain genomes for metagenomic binning, comparative biology and taxonomic classification.</title>
        <authorList>
            <person name="Goeker M."/>
        </authorList>
    </citation>
    <scope>NUCLEOTIDE SEQUENCE [LARGE SCALE GENOMIC DNA]</scope>
    <source>
        <strain evidence="7 8">DSM 27512</strain>
    </source>
</reference>